<organism evidence="1 2">
    <name type="scientific">Holothuria leucospilota</name>
    <name type="common">Black long sea cucumber</name>
    <name type="synonym">Mertensiothuria leucospilota</name>
    <dbReference type="NCBI Taxonomy" id="206669"/>
    <lineage>
        <taxon>Eukaryota</taxon>
        <taxon>Metazoa</taxon>
        <taxon>Echinodermata</taxon>
        <taxon>Eleutherozoa</taxon>
        <taxon>Echinozoa</taxon>
        <taxon>Holothuroidea</taxon>
        <taxon>Aspidochirotacea</taxon>
        <taxon>Aspidochirotida</taxon>
        <taxon>Holothuriidae</taxon>
        <taxon>Holothuria</taxon>
    </lineage>
</organism>
<keyword evidence="2" id="KW-1185">Reference proteome</keyword>
<sequence length="146" mass="17005">MAAMITWLRYHNSPSSQVQEMMEKTCKFRASKIREEKDKTVLQLLDEYPRLVEQDFRQLFPKVCDNLFLKWPEIFKKIIAYANKQVNWKQLLHFDGILETDDQESNVVLQILPLLISPGMKKTNSKDGKKGSNKHASVVEACDSFI</sequence>
<name>A0A9Q0YCK0_HOLLE</name>
<accession>A0A9Q0YCK0</accession>
<reference evidence="1" key="1">
    <citation type="submission" date="2021-10" db="EMBL/GenBank/DDBJ databases">
        <title>Tropical sea cucumber genome reveals ecological adaptation and Cuvierian tubules defense mechanism.</title>
        <authorList>
            <person name="Chen T."/>
        </authorList>
    </citation>
    <scope>NUCLEOTIDE SEQUENCE</scope>
    <source>
        <strain evidence="1">Nanhai2018</strain>
        <tissue evidence="1">Muscle</tissue>
    </source>
</reference>
<comment type="caution">
    <text evidence="1">The sequence shown here is derived from an EMBL/GenBank/DDBJ whole genome shotgun (WGS) entry which is preliminary data.</text>
</comment>
<protein>
    <submittedName>
        <fullName evidence="1">Uncharacterized protein</fullName>
    </submittedName>
</protein>
<dbReference type="AlphaFoldDB" id="A0A9Q0YCK0"/>
<evidence type="ECO:0000313" key="1">
    <source>
        <dbReference type="EMBL" id="KAJ8019074.1"/>
    </source>
</evidence>
<dbReference type="EMBL" id="JAIZAY010000094">
    <property type="protein sequence ID" value="KAJ8019074.1"/>
    <property type="molecule type" value="Genomic_DNA"/>
</dbReference>
<dbReference type="OrthoDB" id="10417200at2759"/>
<gene>
    <name evidence="1" type="ORF">HOLleu_42574</name>
</gene>
<dbReference type="Proteomes" id="UP001152320">
    <property type="component" value="Unassembled WGS sequence"/>
</dbReference>
<evidence type="ECO:0000313" key="2">
    <source>
        <dbReference type="Proteomes" id="UP001152320"/>
    </source>
</evidence>
<dbReference type="PANTHER" id="PTHR31025:SF9">
    <property type="entry name" value="SI:DKEY-286J15.1"/>
    <property type="match status" value="1"/>
</dbReference>
<proteinExistence type="predicted"/>
<dbReference type="PANTHER" id="PTHR31025">
    <property type="entry name" value="SI:CH211-196P9.1-RELATED"/>
    <property type="match status" value="1"/>
</dbReference>